<organism evidence="5 6">
    <name type="scientific">Lysinibacillus fusiformis</name>
    <dbReference type="NCBI Taxonomy" id="28031"/>
    <lineage>
        <taxon>Bacteria</taxon>
        <taxon>Bacillati</taxon>
        <taxon>Bacillota</taxon>
        <taxon>Bacilli</taxon>
        <taxon>Bacillales</taxon>
        <taxon>Bacillaceae</taxon>
        <taxon>Lysinibacillus</taxon>
    </lineage>
</organism>
<sequence>MPQTLLSSKITMPHHSPTLIERTQLFDLFDQHIHVKLTILRAPAGYGKTSLLSSWLKNKKETTAWVSLDAADNDPIRYWTYILHAIARTSKSEMDQILAPLLNSQDPATLEFFIYSLLEEMNAIQQPISIVLDDYHVIENLVIHQLMTQFVEYLPSHVHIYMSSRSVPALPIAKWRVKQWIHEIHSGHLRFTLQEVKRFFSCKHLPTLNHQQLQTILNKTEGWVAGLLLTSFAHDPEIEAFEEAAQPFISEFLWQEIIHNLPSETQQFLLRTSLLQELDPAICDQLTKRTNSLEQLEHLEAKGLFTIRLQSKQPIFRYHHLLAEALQMELTKQFSKQDIHNLVLETSQFIYDQGDYISAIELALKHRQYELATPWMTNHLVQLFLSGQTATFMRWLHQLRRDHYKVSFEMLVIGFLTSISTTEVEAASSLMEELELRQQTEHWMDQEEHAAMTYIYESAKAFAIVAAGGDLQLVEQIMRKQLAKGHIPSRWDHVPIPYNSFEYKLLRTSIGSKGKLQTMEQGVVISELFRETSLQTANVTAFSYGVAAESLYERNLITFTHKEIEMALKLGHQLQDPGLCIPMYLLKAKIYIQQNQISSALAMLTQLLEDVTEKHWRTSIQIMQAYCHIIAGDSHQAHLILQSTQSKQPFWLLVHARLLLLKKMPNEALTILIQVKMKGQQEEQIATIIEATILEAICQYRLEHQELALETLHEAFELAAPYYYVRSFLDEKDLEPLLEIYFEQLHQRWESTPTVYFNYLKEGTTFHAKAPAMLTQREKDIYDLLVDGITNREIAKRLHLSEGTVRVYLSTIYSKLGVNSRAKAIALKKY</sequence>
<dbReference type="InterPro" id="IPR036388">
    <property type="entry name" value="WH-like_DNA-bd_sf"/>
</dbReference>
<dbReference type="InterPro" id="IPR059106">
    <property type="entry name" value="WHD_MalT"/>
</dbReference>
<comment type="caution">
    <text evidence="5">The sequence shown here is derived from an EMBL/GenBank/DDBJ whole genome shotgun (WGS) entry which is preliminary data.</text>
</comment>
<dbReference type="GO" id="GO:0003677">
    <property type="term" value="F:DNA binding"/>
    <property type="evidence" value="ECO:0007669"/>
    <property type="project" value="UniProtKB-KW"/>
</dbReference>
<name>A0A1E4R5D8_9BACI</name>
<accession>A0A1E4R5D8</accession>
<protein>
    <recommendedName>
        <fullName evidence="4">HTH luxR-type domain-containing protein</fullName>
    </recommendedName>
</protein>
<reference evidence="5 6" key="1">
    <citation type="submission" date="2016-09" db="EMBL/GenBank/DDBJ databases">
        <title>Draft genome sequence of the soil isolate, Lysinibacillus fusiformis M5, a potential hypoxanthine producer.</title>
        <authorList>
            <person name="Gallegos-Monterrosa R."/>
            <person name="Maroti G."/>
            <person name="Balint B."/>
            <person name="Kovacs A.T."/>
        </authorList>
    </citation>
    <scope>NUCLEOTIDE SEQUENCE [LARGE SCALE GENOMIC DNA]</scope>
    <source>
        <strain evidence="5 6">M5</strain>
    </source>
</reference>
<gene>
    <name evidence="5" type="ORF">BG258_06920</name>
</gene>
<evidence type="ECO:0000256" key="3">
    <source>
        <dbReference type="ARBA" id="ARBA00023163"/>
    </source>
</evidence>
<dbReference type="CDD" id="cd06170">
    <property type="entry name" value="LuxR_C_like"/>
    <property type="match status" value="1"/>
</dbReference>
<dbReference type="InterPro" id="IPR041617">
    <property type="entry name" value="TPR_MalT"/>
</dbReference>
<dbReference type="SMART" id="SM00421">
    <property type="entry name" value="HTH_LUXR"/>
    <property type="match status" value="1"/>
</dbReference>
<dbReference type="Gene3D" id="1.10.10.10">
    <property type="entry name" value="Winged helix-like DNA-binding domain superfamily/Winged helix DNA-binding domain"/>
    <property type="match status" value="1"/>
</dbReference>
<dbReference type="InterPro" id="IPR011990">
    <property type="entry name" value="TPR-like_helical_dom_sf"/>
</dbReference>
<evidence type="ECO:0000313" key="6">
    <source>
        <dbReference type="Proteomes" id="UP000094784"/>
    </source>
</evidence>
<dbReference type="InterPro" id="IPR000792">
    <property type="entry name" value="Tscrpt_reg_LuxR_C"/>
</dbReference>
<dbReference type="Gene3D" id="1.25.40.10">
    <property type="entry name" value="Tetratricopeptide repeat domain"/>
    <property type="match status" value="1"/>
</dbReference>
<dbReference type="AlphaFoldDB" id="A0A1E4R5D8"/>
<keyword evidence="3" id="KW-0804">Transcription</keyword>
<dbReference type="EMBL" id="MECQ01000001">
    <property type="protein sequence ID" value="ODV55651.1"/>
    <property type="molecule type" value="Genomic_DNA"/>
</dbReference>
<dbReference type="SUPFAM" id="SSF48452">
    <property type="entry name" value="TPR-like"/>
    <property type="match status" value="1"/>
</dbReference>
<dbReference type="SUPFAM" id="SSF52540">
    <property type="entry name" value="P-loop containing nucleoside triphosphate hydrolases"/>
    <property type="match status" value="1"/>
</dbReference>
<dbReference type="RefSeq" id="WP_069480712.1">
    <property type="nucleotide sequence ID" value="NZ_KV766182.1"/>
</dbReference>
<dbReference type="Gene3D" id="3.40.50.300">
    <property type="entry name" value="P-loop containing nucleotide triphosphate hydrolases"/>
    <property type="match status" value="1"/>
</dbReference>
<dbReference type="PANTHER" id="PTHR44688">
    <property type="entry name" value="DNA-BINDING TRANSCRIPTIONAL ACTIVATOR DEVR_DOSR"/>
    <property type="match status" value="1"/>
</dbReference>
<dbReference type="PRINTS" id="PR00038">
    <property type="entry name" value="HTHLUXR"/>
</dbReference>
<keyword evidence="1" id="KW-0805">Transcription regulation</keyword>
<dbReference type="GO" id="GO:0006355">
    <property type="term" value="P:regulation of DNA-templated transcription"/>
    <property type="evidence" value="ECO:0007669"/>
    <property type="project" value="InterPro"/>
</dbReference>
<keyword evidence="2" id="KW-0238">DNA-binding</keyword>
<dbReference type="OrthoDB" id="1137593at2"/>
<evidence type="ECO:0000256" key="1">
    <source>
        <dbReference type="ARBA" id="ARBA00023015"/>
    </source>
</evidence>
<dbReference type="PROSITE" id="PS50043">
    <property type="entry name" value="HTH_LUXR_2"/>
    <property type="match status" value="1"/>
</dbReference>
<evidence type="ECO:0000259" key="4">
    <source>
        <dbReference type="PROSITE" id="PS50043"/>
    </source>
</evidence>
<dbReference type="InterPro" id="IPR027417">
    <property type="entry name" value="P-loop_NTPase"/>
</dbReference>
<evidence type="ECO:0000313" key="5">
    <source>
        <dbReference type="EMBL" id="ODV55651.1"/>
    </source>
</evidence>
<proteinExistence type="predicted"/>
<dbReference type="InterPro" id="IPR016032">
    <property type="entry name" value="Sig_transdc_resp-reg_C-effctor"/>
</dbReference>
<evidence type="ECO:0000256" key="2">
    <source>
        <dbReference type="ARBA" id="ARBA00023125"/>
    </source>
</evidence>
<feature type="domain" description="HTH luxR-type" evidence="4">
    <location>
        <begin position="767"/>
        <end position="830"/>
    </location>
</feature>
<dbReference type="Proteomes" id="UP000094784">
    <property type="component" value="Unassembled WGS sequence"/>
</dbReference>
<dbReference type="Pfam" id="PF17874">
    <property type="entry name" value="TPR_MalT"/>
    <property type="match status" value="1"/>
</dbReference>
<dbReference type="PANTHER" id="PTHR44688:SF25">
    <property type="entry name" value="HTH LUXR-TYPE DOMAIN-CONTAINING PROTEIN"/>
    <property type="match status" value="1"/>
</dbReference>
<dbReference type="Pfam" id="PF00196">
    <property type="entry name" value="GerE"/>
    <property type="match status" value="1"/>
</dbReference>
<dbReference type="SUPFAM" id="SSF46894">
    <property type="entry name" value="C-terminal effector domain of the bipartite response regulators"/>
    <property type="match status" value="1"/>
</dbReference>
<dbReference type="Pfam" id="PF25873">
    <property type="entry name" value="WHD_MalT"/>
    <property type="match status" value="1"/>
</dbReference>